<keyword evidence="4" id="KW-0479">Metal-binding</keyword>
<dbReference type="SUPFAM" id="SSF102114">
    <property type="entry name" value="Radical SAM enzymes"/>
    <property type="match status" value="1"/>
</dbReference>
<dbReference type="GO" id="GO:0046872">
    <property type="term" value="F:metal ion binding"/>
    <property type="evidence" value="ECO:0007669"/>
    <property type="project" value="UniProtKB-KW"/>
</dbReference>
<keyword evidence="6" id="KW-0411">Iron-sulfur</keyword>
<dbReference type="InterPro" id="IPR000385">
    <property type="entry name" value="MoaA_NifB_PqqE_Fe-S-bd_CS"/>
</dbReference>
<dbReference type="AlphaFoldDB" id="A0A8B6M449"/>
<keyword evidence="2" id="KW-0004">4Fe-4S</keyword>
<comment type="caution">
    <text evidence="8">The sequence shown here is derived from an EMBL/GenBank/DDBJ whole genome shotgun (WGS) entry which is preliminary data.</text>
</comment>
<dbReference type="InterPro" id="IPR013785">
    <property type="entry name" value="Aldolase_TIM"/>
</dbReference>
<dbReference type="Gene3D" id="3.20.20.70">
    <property type="entry name" value="Aldolase class I"/>
    <property type="match status" value="1"/>
</dbReference>
<keyword evidence="5" id="KW-0408">Iron</keyword>
<evidence type="ECO:0000256" key="3">
    <source>
        <dbReference type="ARBA" id="ARBA00022691"/>
    </source>
</evidence>
<dbReference type="PANTHER" id="PTHR43273:SF8">
    <property type="entry name" value="RADICAL SAM DOMAIN PROTEIN"/>
    <property type="match status" value="1"/>
</dbReference>
<evidence type="ECO:0000256" key="6">
    <source>
        <dbReference type="ARBA" id="ARBA00023014"/>
    </source>
</evidence>
<dbReference type="RefSeq" id="WP_280514753.1">
    <property type="nucleotide sequence ID" value="NZ_CABFMQ020000073.1"/>
</dbReference>
<dbReference type="SFLD" id="SFLDG01067">
    <property type="entry name" value="SPASM/twitch_domain_containing"/>
    <property type="match status" value="1"/>
</dbReference>
<organism evidence="8 9">
    <name type="scientific">Methylocella tundrae</name>
    <dbReference type="NCBI Taxonomy" id="227605"/>
    <lineage>
        <taxon>Bacteria</taxon>
        <taxon>Pseudomonadati</taxon>
        <taxon>Pseudomonadota</taxon>
        <taxon>Alphaproteobacteria</taxon>
        <taxon>Hyphomicrobiales</taxon>
        <taxon>Beijerinckiaceae</taxon>
        <taxon>Methylocella</taxon>
    </lineage>
</organism>
<accession>A0A8B6M449</accession>
<feature type="domain" description="Radical SAM core" evidence="7">
    <location>
        <begin position="1"/>
        <end position="246"/>
    </location>
</feature>
<evidence type="ECO:0000313" key="8">
    <source>
        <dbReference type="EMBL" id="VTZ49574.1"/>
    </source>
</evidence>
<evidence type="ECO:0000256" key="1">
    <source>
        <dbReference type="ARBA" id="ARBA00001966"/>
    </source>
</evidence>
<dbReference type="Pfam" id="PF04055">
    <property type="entry name" value="Radical_SAM"/>
    <property type="match status" value="1"/>
</dbReference>
<dbReference type="InterPro" id="IPR023867">
    <property type="entry name" value="Sulphatase_maturase_rSAM"/>
</dbReference>
<dbReference type="CDD" id="cd01335">
    <property type="entry name" value="Radical_SAM"/>
    <property type="match status" value="1"/>
</dbReference>
<dbReference type="SFLD" id="SFLDG01072">
    <property type="entry name" value="dehydrogenase_like"/>
    <property type="match status" value="1"/>
</dbReference>
<evidence type="ECO:0000313" key="9">
    <source>
        <dbReference type="Proteomes" id="UP000485880"/>
    </source>
</evidence>
<evidence type="ECO:0000256" key="4">
    <source>
        <dbReference type="ARBA" id="ARBA00022723"/>
    </source>
</evidence>
<evidence type="ECO:0000259" key="7">
    <source>
        <dbReference type="PROSITE" id="PS51918"/>
    </source>
</evidence>
<dbReference type="Proteomes" id="UP000485880">
    <property type="component" value="Unassembled WGS sequence"/>
</dbReference>
<dbReference type="InterPro" id="IPR007197">
    <property type="entry name" value="rSAM"/>
</dbReference>
<dbReference type="PANTHER" id="PTHR43273">
    <property type="entry name" value="ANAEROBIC SULFATASE-MATURATING ENZYME HOMOLOG ASLB-RELATED"/>
    <property type="match status" value="1"/>
</dbReference>
<keyword evidence="3" id="KW-0949">S-adenosyl-L-methionine</keyword>
<comment type="cofactor">
    <cofactor evidence="1">
        <name>[4Fe-4S] cluster</name>
        <dbReference type="ChEBI" id="CHEBI:49883"/>
    </cofactor>
</comment>
<name>A0A8B6M449_METTU</name>
<evidence type="ECO:0000256" key="2">
    <source>
        <dbReference type="ARBA" id="ARBA00022485"/>
    </source>
</evidence>
<dbReference type="SFLD" id="SFLDS00029">
    <property type="entry name" value="Radical_SAM"/>
    <property type="match status" value="1"/>
</dbReference>
<dbReference type="GO" id="GO:0051539">
    <property type="term" value="F:4 iron, 4 sulfur cluster binding"/>
    <property type="evidence" value="ECO:0007669"/>
    <property type="project" value="UniProtKB-KW"/>
</dbReference>
<dbReference type="InterPro" id="IPR058240">
    <property type="entry name" value="rSAM_sf"/>
</dbReference>
<dbReference type="PROSITE" id="PS01305">
    <property type="entry name" value="MOAA_NIFB_PQQE"/>
    <property type="match status" value="1"/>
</dbReference>
<proteinExistence type="predicted"/>
<dbReference type="SFLD" id="SFLDG01386">
    <property type="entry name" value="main_SPASM_domain-containing"/>
    <property type="match status" value="1"/>
</dbReference>
<protein>
    <recommendedName>
        <fullName evidence="7">Radical SAM core domain-containing protein</fullName>
    </recommendedName>
</protein>
<sequence length="380" mass="42554">MNLSVVVKVAESCNINCSYCYMYNGPDETWRRRPRLMGEKVFADMLPFLRSACASNPINSVQIIFHGGEPLLLPKIRFSRWCGEMVEAIGSLTRLELAVQTNGMLVDQDWIDVFQRHSVRVGVSLDGPPEYNDELRVDHRGGGTYQRVCKGLQLLQEAASAKRINSVGVLCVIDPRRDARKIYRHFVDDLKIEHFDCLLPDFNHAHKPPFPISEYGRFLCDLFDEWSSREDAEVDIRILSSIVSLLVGGPSFLASLGRSTATTLTIETDGAIGADDILRSSSPGEMWHGGSVSDVSFADLLSSEWMRSHRASRSAPSECCKCVWVSACNGGSMLHRYDDERRYDNRSVYCDALRMIYVKVANYLIERGLSAGALARALAQ</sequence>
<dbReference type="PROSITE" id="PS51918">
    <property type="entry name" value="RADICAL_SAM"/>
    <property type="match status" value="1"/>
</dbReference>
<reference evidence="8 9" key="1">
    <citation type="submission" date="2019-05" db="EMBL/GenBank/DDBJ databases">
        <authorList>
            <person name="Farhan Ul Haque M."/>
        </authorList>
    </citation>
    <scope>NUCLEOTIDE SEQUENCE [LARGE SCALE GENOMIC DNA]</scope>
    <source>
        <strain evidence="8">2</strain>
    </source>
</reference>
<evidence type="ECO:0000256" key="5">
    <source>
        <dbReference type="ARBA" id="ARBA00023004"/>
    </source>
</evidence>
<keyword evidence="9" id="KW-1185">Reference proteome</keyword>
<dbReference type="GO" id="GO:0016491">
    <property type="term" value="F:oxidoreductase activity"/>
    <property type="evidence" value="ECO:0007669"/>
    <property type="project" value="InterPro"/>
</dbReference>
<dbReference type="EMBL" id="CABFMQ020000073">
    <property type="protein sequence ID" value="VTZ49574.1"/>
    <property type="molecule type" value="Genomic_DNA"/>
</dbReference>
<gene>
    <name evidence="8" type="ORF">MPC4_170105</name>
</gene>